<reference evidence="1" key="1">
    <citation type="submission" date="2020-03" db="EMBL/GenBank/DDBJ databases">
        <title>A transcriptome and proteome of the tick Rhipicephalus microplus shaped by the genetic composition of its hosts and developmental stage.</title>
        <authorList>
            <person name="Garcia G.R."/>
            <person name="Ribeiro J.M.C."/>
            <person name="Maruyama S.R."/>
            <person name="Gardinasse L.G."/>
            <person name="Nelson K."/>
            <person name="Ferreira B.R."/>
            <person name="Andrade T.G."/>
            <person name="Santos I.K.F.M."/>
        </authorList>
    </citation>
    <scope>NUCLEOTIDE SEQUENCE</scope>
    <source>
        <strain evidence="1">NSGR</strain>
        <tissue evidence="1">Salivary glands</tissue>
    </source>
</reference>
<proteinExistence type="predicted"/>
<organism evidence="1">
    <name type="scientific">Rhipicephalus microplus</name>
    <name type="common">Cattle tick</name>
    <name type="synonym">Boophilus microplus</name>
    <dbReference type="NCBI Taxonomy" id="6941"/>
    <lineage>
        <taxon>Eukaryota</taxon>
        <taxon>Metazoa</taxon>
        <taxon>Ecdysozoa</taxon>
        <taxon>Arthropoda</taxon>
        <taxon>Chelicerata</taxon>
        <taxon>Arachnida</taxon>
        <taxon>Acari</taxon>
        <taxon>Parasitiformes</taxon>
        <taxon>Ixodida</taxon>
        <taxon>Ixodoidea</taxon>
        <taxon>Ixodidae</taxon>
        <taxon>Rhipicephalinae</taxon>
        <taxon>Rhipicephalus</taxon>
        <taxon>Boophilus</taxon>
    </lineage>
</organism>
<accession>A0A6G5AGC8</accession>
<protein>
    <submittedName>
        <fullName evidence="1">Uncharacterized protein</fullName>
    </submittedName>
</protein>
<dbReference type="AlphaFoldDB" id="A0A6G5AGC8"/>
<name>A0A6G5AGC8_RHIMP</name>
<evidence type="ECO:0000313" key="1">
    <source>
        <dbReference type="EMBL" id="NIE49869.1"/>
    </source>
</evidence>
<sequence length="110" mass="12682">MDNKMAGILYCINDREPHLPFLNPTENEFMFLHNVAIVSSPVGYYLQSIKQDIRSCRQQRKCGLHSKSLNSFFTLMCLFSVKPKFVISGTYLYTVRGGVELLLRLLQAYL</sequence>
<dbReference type="EMBL" id="GIKN01007596">
    <property type="protein sequence ID" value="NIE49869.1"/>
    <property type="molecule type" value="Transcribed_RNA"/>
</dbReference>